<reference evidence="1" key="1">
    <citation type="journal article" date="2014" name="Front. Microbiol.">
        <title>High frequency of phylogenetically diverse reductive dehalogenase-homologous genes in deep subseafloor sedimentary metagenomes.</title>
        <authorList>
            <person name="Kawai M."/>
            <person name="Futagami T."/>
            <person name="Toyoda A."/>
            <person name="Takaki Y."/>
            <person name="Nishi S."/>
            <person name="Hori S."/>
            <person name="Arai W."/>
            <person name="Tsubouchi T."/>
            <person name="Morono Y."/>
            <person name="Uchiyama I."/>
            <person name="Ito T."/>
            <person name="Fujiyama A."/>
            <person name="Inagaki F."/>
            <person name="Takami H."/>
        </authorList>
    </citation>
    <scope>NUCLEOTIDE SEQUENCE</scope>
    <source>
        <strain evidence="1">Expedition CK06-06</strain>
    </source>
</reference>
<proteinExistence type="predicted"/>
<organism evidence="1">
    <name type="scientific">marine sediment metagenome</name>
    <dbReference type="NCBI Taxonomy" id="412755"/>
    <lineage>
        <taxon>unclassified sequences</taxon>
        <taxon>metagenomes</taxon>
        <taxon>ecological metagenomes</taxon>
    </lineage>
</organism>
<accession>X1LG99</accession>
<gene>
    <name evidence="1" type="ORF">S06H3_14283</name>
</gene>
<name>X1LG99_9ZZZZ</name>
<comment type="caution">
    <text evidence="1">The sequence shown here is derived from an EMBL/GenBank/DDBJ whole genome shotgun (WGS) entry which is preliminary data.</text>
</comment>
<protein>
    <submittedName>
        <fullName evidence="1">Uncharacterized protein</fullName>
    </submittedName>
</protein>
<evidence type="ECO:0000313" key="1">
    <source>
        <dbReference type="EMBL" id="GAI18113.1"/>
    </source>
</evidence>
<dbReference type="AlphaFoldDB" id="X1LG99"/>
<sequence length="109" mass="12938">MVDKEYYSKNSKIEELYFFIYDPKFELYNELIILHLIFSNEAMIKENNGFHNKLEECVNLVNLAEIDSRVKVKIKITNLSLPDEKEDCNFRLNILGLNKNKVFKIFGKN</sequence>
<dbReference type="EMBL" id="BARV01006982">
    <property type="protein sequence ID" value="GAI18113.1"/>
    <property type="molecule type" value="Genomic_DNA"/>
</dbReference>